<evidence type="ECO:0000313" key="2">
    <source>
        <dbReference type="Proteomes" id="UP001597389"/>
    </source>
</evidence>
<name>A0ABW4ZDV5_9BACT</name>
<protein>
    <submittedName>
        <fullName evidence="1">Uncharacterized protein</fullName>
    </submittedName>
</protein>
<proteinExistence type="predicted"/>
<dbReference type="EMBL" id="JBHUJB010000070">
    <property type="protein sequence ID" value="MFD2160088.1"/>
    <property type="molecule type" value="Genomic_DNA"/>
</dbReference>
<keyword evidence="2" id="KW-1185">Reference proteome</keyword>
<dbReference type="RefSeq" id="WP_377089484.1">
    <property type="nucleotide sequence ID" value="NZ_JBHSJL010000014.1"/>
</dbReference>
<organism evidence="1 2">
    <name type="scientific">Rubritalea tangerina</name>
    <dbReference type="NCBI Taxonomy" id="430798"/>
    <lineage>
        <taxon>Bacteria</taxon>
        <taxon>Pseudomonadati</taxon>
        <taxon>Verrucomicrobiota</taxon>
        <taxon>Verrucomicrobiia</taxon>
        <taxon>Verrucomicrobiales</taxon>
        <taxon>Rubritaleaceae</taxon>
        <taxon>Rubritalea</taxon>
    </lineage>
</organism>
<comment type="caution">
    <text evidence="1">The sequence shown here is derived from an EMBL/GenBank/DDBJ whole genome shotgun (WGS) entry which is preliminary data.</text>
</comment>
<gene>
    <name evidence="1" type="ORF">ACFSW8_14375</name>
</gene>
<reference evidence="2" key="1">
    <citation type="journal article" date="2019" name="Int. J. Syst. Evol. Microbiol.">
        <title>The Global Catalogue of Microorganisms (GCM) 10K type strain sequencing project: providing services to taxonomists for standard genome sequencing and annotation.</title>
        <authorList>
            <consortium name="The Broad Institute Genomics Platform"/>
            <consortium name="The Broad Institute Genome Sequencing Center for Infectious Disease"/>
            <person name="Wu L."/>
            <person name="Ma J."/>
        </authorList>
    </citation>
    <scope>NUCLEOTIDE SEQUENCE [LARGE SCALE GENOMIC DNA]</scope>
    <source>
        <strain evidence="2">CCUG 57942</strain>
    </source>
</reference>
<evidence type="ECO:0000313" key="1">
    <source>
        <dbReference type="EMBL" id="MFD2160088.1"/>
    </source>
</evidence>
<dbReference type="Proteomes" id="UP001597389">
    <property type="component" value="Unassembled WGS sequence"/>
</dbReference>
<accession>A0ABW4ZDV5</accession>
<sequence>MEERDLGPQPLDAMMDAWGISNNEMVEVSTEQLTHKQIQRARNGRRLTLKMMQKVNRAFNVTIWFKLNDEQKEAYFEYMHKHLFNYAKGYDADFVDPNEAIRIALRESE</sequence>